<comment type="similarity">
    <text evidence="2">Belongs to the glycosyltransferase 47 family.</text>
</comment>
<evidence type="ECO:0000256" key="3">
    <source>
        <dbReference type="ARBA" id="ARBA00022679"/>
    </source>
</evidence>
<proteinExistence type="inferred from homology"/>
<dbReference type="Pfam" id="PF09258">
    <property type="entry name" value="Glyco_transf_64"/>
    <property type="match status" value="1"/>
</dbReference>
<dbReference type="Gene3D" id="3.90.550.10">
    <property type="entry name" value="Spore Coat Polysaccharide Biosynthesis Protein SpsA, Chain A"/>
    <property type="match status" value="1"/>
</dbReference>
<keyword evidence="7" id="KW-1185">Reference proteome</keyword>
<keyword evidence="3" id="KW-0808">Transferase</keyword>
<comment type="subcellular location">
    <subcellularLocation>
        <location evidence="1">Endoplasmic reticulum membrane</location>
        <topology evidence="1">Single-pass type II membrane protein</topology>
    </subcellularLocation>
</comment>
<dbReference type="GO" id="GO:0005789">
    <property type="term" value="C:endoplasmic reticulum membrane"/>
    <property type="evidence" value="ECO:0007669"/>
    <property type="project" value="UniProtKB-SubCell"/>
</dbReference>
<keyword evidence="5" id="KW-1015">Disulfide bond</keyword>
<evidence type="ECO:0000259" key="6">
    <source>
        <dbReference type="Pfam" id="PF09258"/>
    </source>
</evidence>
<protein>
    <submittedName>
        <fullName evidence="8">Glyco_transf_64 domain-containing protein</fullName>
    </submittedName>
</protein>
<dbReference type="GO" id="GO:1901135">
    <property type="term" value="P:carbohydrate derivative metabolic process"/>
    <property type="evidence" value="ECO:0007669"/>
    <property type="project" value="UniProtKB-ARBA"/>
</dbReference>
<reference evidence="7" key="1">
    <citation type="submission" date="2013-12" db="EMBL/GenBank/DDBJ databases">
        <authorList>
            <person name="Aslett M."/>
        </authorList>
    </citation>
    <scope>NUCLEOTIDE SEQUENCE [LARGE SCALE GENOMIC DNA]</scope>
    <source>
        <strain evidence="7">Lindley</strain>
    </source>
</reference>
<reference evidence="7" key="2">
    <citation type="submission" date="2014-05" db="EMBL/GenBank/DDBJ databases">
        <title>The genome and life-stage specific transcriptomes of Globodera pallida elucidate key aspects of plant parasitism by a cyst nematode.</title>
        <authorList>
            <person name="Cotton J.A."/>
            <person name="Lilley C.J."/>
            <person name="Jones L.M."/>
            <person name="Kikuchi T."/>
            <person name="Reid A.J."/>
            <person name="Thorpe P."/>
            <person name="Tsai I.J."/>
            <person name="Beasley H."/>
            <person name="Blok V."/>
            <person name="Cock P.J.A."/>
            <person name="Van den Akker S.E."/>
            <person name="Holroyd N."/>
            <person name="Hunt M."/>
            <person name="Mantelin S."/>
            <person name="Naghra H."/>
            <person name="Pain A."/>
            <person name="Palomares-Rius J.E."/>
            <person name="Zarowiecki M."/>
            <person name="Berriman M."/>
            <person name="Jones J.T."/>
            <person name="Urwin P.E."/>
        </authorList>
    </citation>
    <scope>NUCLEOTIDE SEQUENCE [LARGE SCALE GENOMIC DNA]</scope>
    <source>
        <strain evidence="7">Lindley</strain>
    </source>
</reference>
<dbReference type="InterPro" id="IPR029044">
    <property type="entry name" value="Nucleotide-diphossugar_trans"/>
</dbReference>
<evidence type="ECO:0000256" key="4">
    <source>
        <dbReference type="ARBA" id="ARBA00023136"/>
    </source>
</evidence>
<keyword evidence="4" id="KW-0472">Membrane</keyword>
<evidence type="ECO:0000313" key="8">
    <source>
        <dbReference type="WBParaSite" id="GPLIN_000668500"/>
    </source>
</evidence>
<feature type="domain" description="Glycosyl transferase 64" evidence="6">
    <location>
        <begin position="311"/>
        <end position="567"/>
    </location>
</feature>
<dbReference type="PANTHER" id="PTHR48261">
    <property type="entry name" value="ACETYLGLUCOSAMINYLTRANSFERASE"/>
    <property type="match status" value="1"/>
</dbReference>
<organism evidence="7 8">
    <name type="scientific">Globodera pallida</name>
    <name type="common">Potato cyst nematode worm</name>
    <name type="synonym">Heterodera pallida</name>
    <dbReference type="NCBI Taxonomy" id="36090"/>
    <lineage>
        <taxon>Eukaryota</taxon>
        <taxon>Metazoa</taxon>
        <taxon>Ecdysozoa</taxon>
        <taxon>Nematoda</taxon>
        <taxon>Chromadorea</taxon>
        <taxon>Rhabditida</taxon>
        <taxon>Tylenchina</taxon>
        <taxon>Tylenchomorpha</taxon>
        <taxon>Tylenchoidea</taxon>
        <taxon>Heteroderidae</taxon>
        <taxon>Heteroderinae</taxon>
        <taxon>Globodera</taxon>
    </lineage>
</organism>
<sequence length="578" mass="67282">MNRLLIFLHGSKSTKEFRTKNFHAIFAASDFDHGAFFPSVDIRLYINVPEQKPTIQMIFQKRKHILAMQLSMAVSTLQYKHFYNKCGETNNICQILPMKEAKFESTFLLLFTSDRTNFAKNLYVALSCGTIPVFIEDSSEQDLKNLLPVPDLIEWHRATIFLHRQNIEFSSLFLLLKSVPEWKIYELRRMGRFYFQHFLGDPKVLVRTIFTAIRHRLHLPAPPEKTVSAEILFKLLPNNGNPETENLDLQFFDEDIHRLWNMDPTYLDSAPKVQPYWRQSHLQYAQNQINSDFYPKFGQKLSGNWLNDEKFTIVIEAFRRDIGLLYTLRSLNGLRYLDRIIVIWGDFDRPITPQSYSWPHIHVPIFLVNTSRNSLNDRFMPLSLIRTEGVLSIDDDFNVDHGTIEFSFRVWRENRGRIVGPNYRIGYLQQSAENYDLTGVYIGPPREEPVFQHCQYNIVLTSGAFIHRDFLTSYSNEMPAEIRAHVDSLTNCEDIAMAFWVSYLTRNGPLKTTPIGNTIGVFVQNSSGLSSRPGHFAQRAKCIKLFSKILGHNPLVISEYRADSLLYNQHVKKCFNNE</sequence>
<evidence type="ECO:0000256" key="1">
    <source>
        <dbReference type="ARBA" id="ARBA00004648"/>
    </source>
</evidence>
<dbReference type="GO" id="GO:0016757">
    <property type="term" value="F:glycosyltransferase activity"/>
    <property type="evidence" value="ECO:0007669"/>
    <property type="project" value="InterPro"/>
</dbReference>
<dbReference type="AlphaFoldDB" id="A0A183C1E2"/>
<dbReference type="Proteomes" id="UP000050741">
    <property type="component" value="Unassembled WGS sequence"/>
</dbReference>
<accession>A0A183C1E2</accession>
<dbReference type="InterPro" id="IPR004263">
    <property type="entry name" value="Exostosin"/>
</dbReference>
<reference evidence="8" key="3">
    <citation type="submission" date="2016-06" db="UniProtKB">
        <authorList>
            <consortium name="WormBaseParasite"/>
        </authorList>
    </citation>
    <scope>IDENTIFICATION</scope>
</reference>
<dbReference type="SUPFAM" id="SSF53448">
    <property type="entry name" value="Nucleotide-diphospho-sugar transferases"/>
    <property type="match status" value="1"/>
</dbReference>
<evidence type="ECO:0000313" key="7">
    <source>
        <dbReference type="Proteomes" id="UP000050741"/>
    </source>
</evidence>
<evidence type="ECO:0000256" key="5">
    <source>
        <dbReference type="ARBA" id="ARBA00023157"/>
    </source>
</evidence>
<dbReference type="WBParaSite" id="GPLIN_000668500">
    <property type="protein sequence ID" value="GPLIN_000668500"/>
    <property type="gene ID" value="GPLIN_000668500"/>
</dbReference>
<dbReference type="PANTHER" id="PTHR48261:SF2">
    <property type="entry name" value="ACETYLGLUCOSAMINYLTRANSFERASE"/>
    <property type="match status" value="1"/>
</dbReference>
<name>A0A183C1E2_GLOPA</name>
<dbReference type="InterPro" id="IPR015338">
    <property type="entry name" value="GT64_dom"/>
</dbReference>
<evidence type="ECO:0000256" key="2">
    <source>
        <dbReference type="ARBA" id="ARBA00010271"/>
    </source>
</evidence>